<evidence type="ECO:0000313" key="3">
    <source>
        <dbReference type="EMBL" id="OOO65948.1"/>
    </source>
</evidence>
<organism evidence="3 5">
    <name type="scientific">Clostridium tepidum</name>
    <dbReference type="NCBI Taxonomy" id="1962263"/>
    <lineage>
        <taxon>Bacteria</taxon>
        <taxon>Bacillati</taxon>
        <taxon>Bacillota</taxon>
        <taxon>Clostridia</taxon>
        <taxon>Eubacteriales</taxon>
        <taxon>Clostridiaceae</taxon>
        <taxon>Clostridium</taxon>
    </lineage>
</organism>
<dbReference type="InterPro" id="IPR011437">
    <property type="entry name" value="DUF1540"/>
</dbReference>
<keyword evidence="4" id="KW-1185">Reference proteome</keyword>
<dbReference type="OrthoDB" id="1756089at2"/>
<dbReference type="EMBL" id="MRAE01000016">
    <property type="protein sequence ID" value="OOO65948.1"/>
    <property type="molecule type" value="Genomic_DNA"/>
</dbReference>
<dbReference type="RefSeq" id="WP_078023930.1">
    <property type="nucleotide sequence ID" value="NZ_JADPGM010000009.1"/>
</dbReference>
<reference evidence="3 5" key="1">
    <citation type="submission" date="2016-12" db="EMBL/GenBank/DDBJ databases">
        <title>Clostridium tepidum sp. nov., a close relative of Clostridium sporogenes and Clostridium botulinum Group I.</title>
        <authorList>
            <person name="Dobritsa A.P."/>
            <person name="Kutumbaka K.K."/>
            <person name="Werner K."/>
            <person name="Wiedmann M."/>
            <person name="Asmus A."/>
            <person name="Samadpour M."/>
        </authorList>
    </citation>
    <scope>NUCLEOTIDE SEQUENCE [LARGE SCALE GENOMIC DNA]</scope>
    <source>
        <strain evidence="3 5">IEH 97212</strain>
    </source>
</reference>
<dbReference type="Proteomes" id="UP000190206">
    <property type="component" value="Unassembled WGS sequence"/>
</dbReference>
<evidence type="ECO:0000313" key="5">
    <source>
        <dbReference type="Proteomes" id="UP000190256"/>
    </source>
</evidence>
<feature type="domain" description="DUF1540" evidence="1">
    <location>
        <begin position="7"/>
        <end position="49"/>
    </location>
</feature>
<sequence length="53" mass="5974">MKHNDSIGCIVSECKYHANTSDYCTLDKIQVTKHEHKANSVECTDCGSFESKH</sequence>
<dbReference type="Pfam" id="PF07561">
    <property type="entry name" value="DUF1540"/>
    <property type="match status" value="1"/>
</dbReference>
<dbReference type="Proteomes" id="UP000190256">
    <property type="component" value="Unassembled WGS sequence"/>
</dbReference>
<evidence type="ECO:0000259" key="1">
    <source>
        <dbReference type="Pfam" id="PF07561"/>
    </source>
</evidence>
<reference evidence="2 4" key="2">
    <citation type="submission" date="2016-12" db="EMBL/GenBank/DDBJ databases">
        <title>Clostridium tepidum sp. nov., a close relative of Clostridium sporogenes and Clostridium botulinum Group I.</title>
        <authorList>
            <person name="Dobritsa A.P."/>
            <person name="Kutumbaka K."/>
            <person name="Werner K."/>
            <person name="Samadpour M."/>
        </authorList>
    </citation>
    <scope>NUCLEOTIDE SEQUENCE [LARGE SCALE GENOMIC DNA]</scope>
    <source>
        <strain evidence="2 4">PE</strain>
    </source>
</reference>
<proteinExistence type="predicted"/>
<name>A0A1S9I6U7_9CLOT</name>
<comment type="caution">
    <text evidence="3">The sequence shown here is derived from an EMBL/GenBank/DDBJ whole genome shotgun (WGS) entry which is preliminary data.</text>
</comment>
<dbReference type="EMBL" id="MRAD01000005">
    <property type="protein sequence ID" value="OOO62466.1"/>
    <property type="molecule type" value="Genomic_DNA"/>
</dbReference>
<protein>
    <submittedName>
        <fullName evidence="3">DUF1540 domain-containing protein</fullName>
    </submittedName>
</protein>
<gene>
    <name evidence="2" type="ORF">BS637_06405</name>
    <name evidence="3" type="ORF">BS638_07810</name>
</gene>
<evidence type="ECO:0000313" key="4">
    <source>
        <dbReference type="Proteomes" id="UP000190206"/>
    </source>
</evidence>
<dbReference type="STRING" id="1962263.BS637_06405"/>
<accession>A0A1S9I6U7</accession>
<dbReference type="AlphaFoldDB" id="A0A1S9I6U7"/>
<evidence type="ECO:0000313" key="2">
    <source>
        <dbReference type="EMBL" id="OOO62466.1"/>
    </source>
</evidence>